<feature type="compositionally biased region" description="Polar residues" evidence="1">
    <location>
        <begin position="66"/>
        <end position="83"/>
    </location>
</feature>
<evidence type="ECO:0000313" key="3">
    <source>
        <dbReference type="Proteomes" id="UP001255856"/>
    </source>
</evidence>
<organism evidence="2 3">
    <name type="scientific">Prototheca wickerhamii</name>
    <dbReference type="NCBI Taxonomy" id="3111"/>
    <lineage>
        <taxon>Eukaryota</taxon>
        <taxon>Viridiplantae</taxon>
        <taxon>Chlorophyta</taxon>
        <taxon>core chlorophytes</taxon>
        <taxon>Trebouxiophyceae</taxon>
        <taxon>Chlorellales</taxon>
        <taxon>Chlorellaceae</taxon>
        <taxon>Prototheca</taxon>
    </lineage>
</organism>
<feature type="compositionally biased region" description="Low complexity" evidence="1">
    <location>
        <begin position="46"/>
        <end position="60"/>
    </location>
</feature>
<dbReference type="Proteomes" id="UP001255856">
    <property type="component" value="Unassembled WGS sequence"/>
</dbReference>
<accession>A0AAD9IH28</accession>
<evidence type="ECO:0000313" key="2">
    <source>
        <dbReference type="EMBL" id="KAK2076017.1"/>
    </source>
</evidence>
<protein>
    <submittedName>
        <fullName evidence="2">Uncharacterized protein</fullName>
    </submittedName>
</protein>
<name>A0AAD9IH28_PROWI</name>
<keyword evidence="3" id="KW-1185">Reference proteome</keyword>
<reference evidence="2" key="1">
    <citation type="submission" date="2021-01" db="EMBL/GenBank/DDBJ databases">
        <authorList>
            <person name="Eckstrom K.M.E."/>
        </authorList>
    </citation>
    <scope>NUCLEOTIDE SEQUENCE</scope>
    <source>
        <strain evidence="2">UVCC 0001</strain>
    </source>
</reference>
<feature type="region of interest" description="Disordered" evidence="1">
    <location>
        <begin position="1"/>
        <end position="20"/>
    </location>
</feature>
<feature type="region of interest" description="Disordered" evidence="1">
    <location>
        <begin position="28"/>
        <end position="90"/>
    </location>
</feature>
<comment type="caution">
    <text evidence="2">The sequence shown here is derived from an EMBL/GenBank/DDBJ whole genome shotgun (WGS) entry which is preliminary data.</text>
</comment>
<sequence length="178" mass="18657">MRYDLENPPPPEAPPKWKMPVVVVQPGGAVELASKEELPGSEGAESPKSPRGAAPARRASGGSGGTVTPSAGSLTRSGSQTAGPSPYAAPVQYSAPSQGYYMSSVGAGPGHALAMMQLSRMTNRASPAWPQLQLMAPSGLTPRYDVRTRVHRPYNRGGEDGKGGGLWWAVHRVKGDRI</sequence>
<dbReference type="AlphaFoldDB" id="A0AAD9IH28"/>
<dbReference type="EMBL" id="JASFZW010000012">
    <property type="protein sequence ID" value="KAK2076017.1"/>
    <property type="molecule type" value="Genomic_DNA"/>
</dbReference>
<gene>
    <name evidence="2" type="ORF">QBZ16_001353</name>
</gene>
<proteinExistence type="predicted"/>
<evidence type="ECO:0000256" key="1">
    <source>
        <dbReference type="SAM" id="MobiDB-lite"/>
    </source>
</evidence>